<keyword evidence="3" id="KW-1185">Reference proteome</keyword>
<organism evidence="2 3">
    <name type="scientific">Limnobacter thiooxidans</name>
    <dbReference type="NCBI Taxonomy" id="131080"/>
    <lineage>
        <taxon>Bacteria</taxon>
        <taxon>Pseudomonadati</taxon>
        <taxon>Pseudomonadota</taxon>
        <taxon>Betaproteobacteria</taxon>
        <taxon>Burkholderiales</taxon>
        <taxon>Burkholderiaceae</taxon>
        <taxon>Limnobacter</taxon>
    </lineage>
</organism>
<protein>
    <recommendedName>
        <fullName evidence="1">SGNH domain-containing protein</fullName>
    </recommendedName>
</protein>
<name>A0AA86J132_9BURK</name>
<dbReference type="KEGG" id="lto:RGQ30_02750"/>
<reference evidence="2 3" key="1">
    <citation type="submission" date="2023-10" db="EMBL/GenBank/DDBJ databases">
        <title>Complete Genome Sequence of Limnobacter thiooxidans CS-K2T, Isolated from freshwater lake sediments in Bavaria, Germany.</title>
        <authorList>
            <person name="Naruki M."/>
            <person name="Watanabe A."/>
            <person name="Warashina T."/>
            <person name="Morita T."/>
            <person name="Arakawa K."/>
        </authorList>
    </citation>
    <scope>NUCLEOTIDE SEQUENCE [LARGE SCALE GENOMIC DNA]</scope>
    <source>
        <strain evidence="2 3">CS-K2</strain>
    </source>
</reference>
<dbReference type="InterPro" id="IPR043968">
    <property type="entry name" value="SGNH"/>
</dbReference>
<dbReference type="AlphaFoldDB" id="A0AA86J132"/>
<evidence type="ECO:0000259" key="1">
    <source>
        <dbReference type="Pfam" id="PF19040"/>
    </source>
</evidence>
<feature type="domain" description="SGNH" evidence="1">
    <location>
        <begin position="10"/>
        <end position="172"/>
    </location>
</feature>
<dbReference type="Pfam" id="PF19040">
    <property type="entry name" value="SGNH"/>
    <property type="match status" value="1"/>
</dbReference>
<proteinExistence type="predicted"/>
<dbReference type="Proteomes" id="UP001329151">
    <property type="component" value="Chromosome"/>
</dbReference>
<gene>
    <name evidence="2" type="ORF">RGQ30_02750</name>
</gene>
<sequence>MSYLSSIESGDIYLVSRWRAFINRSAFFNTFQNVKDVSYVRETDFYLNLNSVESDSHFHTKNVENSLSIVLSKLSKLNVVVVDQPPEFGFDVPKIGLVKGLDSAKVLKDDFLVDYRSVDRIFVNLSQKFPFVRVSLADAFCDEKFCYGYEGDKALFFDSNHLSVHGADRISGLLFGSRSN</sequence>
<evidence type="ECO:0000313" key="2">
    <source>
        <dbReference type="EMBL" id="BET24774.1"/>
    </source>
</evidence>
<dbReference type="EMBL" id="AP028947">
    <property type="protein sequence ID" value="BET24774.1"/>
    <property type="molecule type" value="Genomic_DNA"/>
</dbReference>
<evidence type="ECO:0000313" key="3">
    <source>
        <dbReference type="Proteomes" id="UP001329151"/>
    </source>
</evidence>
<accession>A0AA86J132</accession>